<protein>
    <submittedName>
        <fullName evidence="2">Uncharacterized protein</fullName>
    </submittedName>
</protein>
<dbReference type="AlphaFoldDB" id="A0A834IZQ0"/>
<feature type="region of interest" description="Disordered" evidence="1">
    <location>
        <begin position="358"/>
        <end position="385"/>
    </location>
</feature>
<dbReference type="Proteomes" id="UP000625711">
    <property type="component" value="Unassembled WGS sequence"/>
</dbReference>
<dbReference type="EMBL" id="JAACXV010000102">
    <property type="protein sequence ID" value="KAF7283527.1"/>
    <property type="molecule type" value="Genomic_DNA"/>
</dbReference>
<dbReference type="OrthoDB" id="8195288at2759"/>
<reference evidence="2" key="1">
    <citation type="submission" date="2020-08" db="EMBL/GenBank/DDBJ databases">
        <title>Genome sequencing and assembly of the red palm weevil Rhynchophorus ferrugineus.</title>
        <authorList>
            <person name="Dias G.B."/>
            <person name="Bergman C.M."/>
            <person name="Manee M."/>
        </authorList>
    </citation>
    <scope>NUCLEOTIDE SEQUENCE</scope>
    <source>
        <strain evidence="2">AA-2017</strain>
        <tissue evidence="2">Whole larva</tissue>
    </source>
</reference>
<evidence type="ECO:0000313" key="3">
    <source>
        <dbReference type="Proteomes" id="UP000625711"/>
    </source>
</evidence>
<name>A0A834IZQ0_RHYFE</name>
<accession>A0A834IZQ0</accession>
<feature type="region of interest" description="Disordered" evidence="1">
    <location>
        <begin position="238"/>
        <end position="260"/>
    </location>
</feature>
<proteinExistence type="predicted"/>
<evidence type="ECO:0000313" key="2">
    <source>
        <dbReference type="EMBL" id="KAF7283527.1"/>
    </source>
</evidence>
<keyword evidence="3" id="KW-1185">Reference proteome</keyword>
<comment type="caution">
    <text evidence="2">The sequence shown here is derived from an EMBL/GenBank/DDBJ whole genome shotgun (WGS) entry which is preliminary data.</text>
</comment>
<organism evidence="2 3">
    <name type="scientific">Rhynchophorus ferrugineus</name>
    <name type="common">Red palm weevil</name>
    <name type="synonym">Curculio ferrugineus</name>
    <dbReference type="NCBI Taxonomy" id="354439"/>
    <lineage>
        <taxon>Eukaryota</taxon>
        <taxon>Metazoa</taxon>
        <taxon>Ecdysozoa</taxon>
        <taxon>Arthropoda</taxon>
        <taxon>Hexapoda</taxon>
        <taxon>Insecta</taxon>
        <taxon>Pterygota</taxon>
        <taxon>Neoptera</taxon>
        <taxon>Endopterygota</taxon>
        <taxon>Coleoptera</taxon>
        <taxon>Polyphaga</taxon>
        <taxon>Cucujiformia</taxon>
        <taxon>Curculionidae</taxon>
        <taxon>Dryophthorinae</taxon>
        <taxon>Rhynchophorus</taxon>
    </lineage>
</organism>
<evidence type="ECO:0000256" key="1">
    <source>
        <dbReference type="SAM" id="MobiDB-lite"/>
    </source>
</evidence>
<feature type="region of interest" description="Disordered" evidence="1">
    <location>
        <begin position="106"/>
        <end position="130"/>
    </location>
</feature>
<feature type="compositionally biased region" description="Polar residues" evidence="1">
    <location>
        <begin position="240"/>
        <end position="258"/>
    </location>
</feature>
<sequence>MPVLLLRQLSTTSLAAIVEKSQRQPNQGQLDYDLQLKNNQLDLILLSRPPEPSQNVVKTPTDLPKLPVLSKLSPDEGFESDIDTISIVSSENESFAVDKVGQKPVLAETDSANGGSGTESETETEKTNTLTPKNANTIKEGLDKQLSAPKEKETFDLVDCVCYSDVTYPDVLIFVIRNEALVFKFANIQHLQTFYTNFTTLKAVTNQKAYNLTKNIATKYNLLQRTDQNGVTHIEIKKQNGANKSQNSTNSGPSSIISIDTPDGTISKKFYDFDDSKSNKLKDINLRQRAESKLITDMRLLNDVKFNTINNKVGTKKMMVRSSSIENILNIDSKESNLVKDDGLGTLRKVWNSAEDLLDSDCPRRPERRRKKKPAPPPPASKSDRIEDVLSGQFVRVNVNLDKDFVDKNRLVVKSNANEPHPKKLGQNFNLLSGKTTFASFLKSKIEPKNGGQILRYPQENATLNRSTRTPLYEKNSSWTNSVPRILKKSSRSKSETRNTQQNFQPMAYRYIDTTMEYPYNTSLQNNAIFLTATGLKPKPHSAETLQRKHHNLETQPRLAYAYNVPNLPKQQENTIGNRIFGLTPKLKDFSRGDANRLGNKWGSASDLTFLSNERDRNNLKSSIKSGEGGSKKKNEKKVTFSAYTTVQVV</sequence>
<gene>
    <name evidence="2" type="ORF">GWI33_000360</name>
</gene>